<organism evidence="2 3">
    <name type="scientific">Aquicella siphonis</name>
    <dbReference type="NCBI Taxonomy" id="254247"/>
    <lineage>
        <taxon>Bacteria</taxon>
        <taxon>Pseudomonadati</taxon>
        <taxon>Pseudomonadota</taxon>
        <taxon>Gammaproteobacteria</taxon>
        <taxon>Legionellales</taxon>
        <taxon>Coxiellaceae</taxon>
        <taxon>Aquicella</taxon>
    </lineage>
</organism>
<evidence type="ECO:0000313" key="2">
    <source>
        <dbReference type="EMBL" id="VVC76966.1"/>
    </source>
</evidence>
<gene>
    <name evidence="2" type="ORF">AQUSIP_22930</name>
</gene>
<accession>A0A5E4PL57</accession>
<keyword evidence="3" id="KW-1185">Reference proteome</keyword>
<reference evidence="2 3" key="1">
    <citation type="submission" date="2019-08" db="EMBL/GenBank/DDBJ databases">
        <authorList>
            <person name="Guy L."/>
        </authorList>
    </citation>
    <scope>NUCLEOTIDE SEQUENCE [LARGE SCALE GENOMIC DNA]</scope>
    <source>
        <strain evidence="2 3">SGT-108</strain>
    </source>
</reference>
<dbReference type="Proteomes" id="UP000324194">
    <property type="component" value="Chromosome 2"/>
</dbReference>
<evidence type="ECO:0008006" key="4">
    <source>
        <dbReference type="Google" id="ProtNLM"/>
    </source>
</evidence>
<proteinExistence type="predicted"/>
<sequence>MKHALLRLAIASIGMTIAAGVFSSLAFSQPVNLYDQPASSAKLIGSADMSTGIIPIMTSSNGEWIKAADPRNGNVGWVKVIDIKNAKGTTNSFTLKQDMLSSGAQPKNYQIIQNGAPKGLTDEQLKTFMNTMQKEQKNIQNSFMNIFNGMNDLIQYQMNIWTQQGNSTVNPGANISVPAQSIPAGSQPANGNSTSAGPSSTGSK</sequence>
<feature type="region of interest" description="Disordered" evidence="1">
    <location>
        <begin position="171"/>
        <end position="204"/>
    </location>
</feature>
<dbReference type="RefSeq" id="WP_148340374.1">
    <property type="nucleotide sequence ID" value="NZ_LR699120.1"/>
</dbReference>
<dbReference type="EMBL" id="LR699120">
    <property type="protein sequence ID" value="VVC76966.1"/>
    <property type="molecule type" value="Genomic_DNA"/>
</dbReference>
<dbReference type="AlphaFoldDB" id="A0A5E4PL57"/>
<protein>
    <recommendedName>
        <fullName evidence="4">SH3b domain-containing protein</fullName>
    </recommendedName>
</protein>
<evidence type="ECO:0000256" key="1">
    <source>
        <dbReference type="SAM" id="MobiDB-lite"/>
    </source>
</evidence>
<dbReference type="KEGG" id="asip:AQUSIP_22930"/>
<evidence type="ECO:0000313" key="3">
    <source>
        <dbReference type="Proteomes" id="UP000324194"/>
    </source>
</evidence>
<name>A0A5E4PL57_9COXI</name>
<dbReference type="OrthoDB" id="5827212at2"/>